<dbReference type="Proteomes" id="UP000821845">
    <property type="component" value="Chromosome 10"/>
</dbReference>
<protein>
    <submittedName>
        <fullName evidence="1">Uncharacterized protein</fullName>
    </submittedName>
</protein>
<evidence type="ECO:0000313" key="2">
    <source>
        <dbReference type="Proteomes" id="UP000821845"/>
    </source>
</evidence>
<reference evidence="1" key="1">
    <citation type="submission" date="2020-05" db="EMBL/GenBank/DDBJ databases">
        <title>Large-scale comparative analyses of tick genomes elucidate their genetic diversity and vector capacities.</title>
        <authorList>
            <person name="Jia N."/>
            <person name="Wang J."/>
            <person name="Shi W."/>
            <person name="Du L."/>
            <person name="Sun Y."/>
            <person name="Zhan W."/>
            <person name="Jiang J."/>
            <person name="Wang Q."/>
            <person name="Zhang B."/>
            <person name="Ji P."/>
            <person name="Sakyi L.B."/>
            <person name="Cui X."/>
            <person name="Yuan T."/>
            <person name="Jiang B."/>
            <person name="Yang W."/>
            <person name="Lam T.T.-Y."/>
            <person name="Chang Q."/>
            <person name="Ding S."/>
            <person name="Wang X."/>
            <person name="Zhu J."/>
            <person name="Ruan X."/>
            <person name="Zhao L."/>
            <person name="Wei J."/>
            <person name="Que T."/>
            <person name="Du C."/>
            <person name="Cheng J."/>
            <person name="Dai P."/>
            <person name="Han X."/>
            <person name="Huang E."/>
            <person name="Gao Y."/>
            <person name="Liu J."/>
            <person name="Shao H."/>
            <person name="Ye R."/>
            <person name="Li L."/>
            <person name="Wei W."/>
            <person name="Wang X."/>
            <person name="Wang C."/>
            <person name="Yang T."/>
            <person name="Huo Q."/>
            <person name="Li W."/>
            <person name="Guo W."/>
            <person name="Chen H."/>
            <person name="Zhou L."/>
            <person name="Ni X."/>
            <person name="Tian J."/>
            <person name="Zhou Y."/>
            <person name="Sheng Y."/>
            <person name="Liu T."/>
            <person name="Pan Y."/>
            <person name="Xia L."/>
            <person name="Li J."/>
            <person name="Zhao F."/>
            <person name="Cao W."/>
        </authorList>
    </citation>
    <scope>NUCLEOTIDE SEQUENCE</scope>
    <source>
        <strain evidence="1">Hyas-2018</strain>
    </source>
</reference>
<proteinExistence type="predicted"/>
<organism evidence="1 2">
    <name type="scientific">Hyalomma asiaticum</name>
    <name type="common">Tick</name>
    <dbReference type="NCBI Taxonomy" id="266040"/>
    <lineage>
        <taxon>Eukaryota</taxon>
        <taxon>Metazoa</taxon>
        <taxon>Ecdysozoa</taxon>
        <taxon>Arthropoda</taxon>
        <taxon>Chelicerata</taxon>
        <taxon>Arachnida</taxon>
        <taxon>Acari</taxon>
        <taxon>Parasitiformes</taxon>
        <taxon>Ixodida</taxon>
        <taxon>Ixodoidea</taxon>
        <taxon>Ixodidae</taxon>
        <taxon>Hyalomminae</taxon>
        <taxon>Hyalomma</taxon>
    </lineage>
</organism>
<evidence type="ECO:0000313" key="1">
    <source>
        <dbReference type="EMBL" id="KAH6943378.1"/>
    </source>
</evidence>
<gene>
    <name evidence="1" type="ORF">HPB50_020651</name>
</gene>
<name>A0ACB7T8J2_HYAAI</name>
<dbReference type="EMBL" id="CM023490">
    <property type="protein sequence ID" value="KAH6943378.1"/>
    <property type="molecule type" value="Genomic_DNA"/>
</dbReference>
<keyword evidence="2" id="KW-1185">Reference proteome</keyword>
<sequence length="194" mass="20800">MTTGSANAAMFPMMFIFYGGVPFLLAYLVLLATVAMPMMHLESNLAQFAGDGNCGIFSAVPLFLGTGYALTLYVVLRVVADSLPLSDLLLQMAGLGGSSVPWAGSCPGGWVTNNRSCYAIRQGSVPCRSLRGRFVDLFRRLALGEGLPLLHGDHMALVPSESYHDDAAGCMPELYTPVPPLEPHCQRRGKFTSP</sequence>
<comment type="caution">
    <text evidence="1">The sequence shown here is derived from an EMBL/GenBank/DDBJ whole genome shotgun (WGS) entry which is preliminary data.</text>
</comment>
<accession>A0ACB7T8J2</accession>